<reference evidence="1" key="1">
    <citation type="journal article" date="2018" name="Genome Biol.">
        <title>SKESA: strategic k-mer extension for scrupulous assemblies.</title>
        <authorList>
            <person name="Souvorov A."/>
            <person name="Agarwala R."/>
            <person name="Lipman D.J."/>
        </authorList>
    </citation>
    <scope>NUCLEOTIDE SEQUENCE</scope>
    <source>
        <strain evidence="1">MA.CK_95/00013329</strain>
    </source>
</reference>
<gene>
    <name evidence="1" type="ORF">G8W63_004127</name>
</gene>
<proteinExistence type="predicted"/>
<protein>
    <submittedName>
        <fullName evidence="1">Uncharacterized protein</fullName>
    </submittedName>
</protein>
<accession>A0A760S1Q3</accession>
<name>A0A760S1Q3_SALER</name>
<dbReference type="EMBL" id="DAAXUE010000016">
    <property type="protein sequence ID" value="HAG2586774.1"/>
    <property type="molecule type" value="Genomic_DNA"/>
</dbReference>
<reference evidence="1" key="2">
    <citation type="submission" date="2020-02" db="EMBL/GenBank/DDBJ databases">
        <authorList>
            <consortium name="NCBI Pathogen Detection Project"/>
        </authorList>
    </citation>
    <scope>NUCLEOTIDE SEQUENCE</scope>
    <source>
        <strain evidence="1">MA.CK_95/00013329</strain>
    </source>
</reference>
<dbReference type="AlphaFoldDB" id="A0A760S1Q3"/>
<evidence type="ECO:0000313" key="1">
    <source>
        <dbReference type="EMBL" id="HAG2586774.1"/>
    </source>
</evidence>
<sequence length="92" mass="9915">MSVTEAAMTNQPCSGTDTPAAVSRSFCGDFLFNTFSADPPENPGNILTECRAATAVADFSFYTQALFHFSVTDHNVLIFSRHTILISGTVHP</sequence>
<comment type="caution">
    <text evidence="1">The sequence shown here is derived from an EMBL/GenBank/DDBJ whole genome shotgun (WGS) entry which is preliminary data.</text>
</comment>
<organism evidence="1">
    <name type="scientific">Salmonella enterica</name>
    <name type="common">Salmonella choleraesuis</name>
    <dbReference type="NCBI Taxonomy" id="28901"/>
    <lineage>
        <taxon>Bacteria</taxon>
        <taxon>Pseudomonadati</taxon>
        <taxon>Pseudomonadota</taxon>
        <taxon>Gammaproteobacteria</taxon>
        <taxon>Enterobacterales</taxon>
        <taxon>Enterobacteriaceae</taxon>
        <taxon>Salmonella</taxon>
    </lineage>
</organism>